<keyword evidence="4" id="KW-1185">Reference proteome</keyword>
<dbReference type="PANTHER" id="PTHR33463">
    <property type="entry name" value="NB-ARC DOMAIN-CONTAINING PROTEIN-RELATED"/>
    <property type="match status" value="1"/>
</dbReference>
<dbReference type="OrthoDB" id="683932at2759"/>
<gene>
    <name evidence="3" type="ORF">NCGR_LOCUS36251</name>
</gene>
<dbReference type="SUPFAM" id="SSF52058">
    <property type="entry name" value="L domain-like"/>
    <property type="match status" value="1"/>
</dbReference>
<dbReference type="Proteomes" id="UP000604825">
    <property type="component" value="Unassembled WGS sequence"/>
</dbReference>
<keyword evidence="2" id="KW-0732">Signal</keyword>
<protein>
    <submittedName>
        <fullName evidence="3">Uncharacterized protein</fullName>
    </submittedName>
</protein>
<name>A0A811Q0R9_9POAL</name>
<comment type="caution">
    <text evidence="3">The sequence shown here is derived from an EMBL/GenBank/DDBJ whole genome shotgun (WGS) entry which is preliminary data.</text>
</comment>
<feature type="region of interest" description="Disordered" evidence="1">
    <location>
        <begin position="204"/>
        <end position="223"/>
    </location>
</feature>
<evidence type="ECO:0000256" key="2">
    <source>
        <dbReference type="SAM" id="SignalP"/>
    </source>
</evidence>
<proteinExistence type="predicted"/>
<accession>A0A811Q0R9</accession>
<dbReference type="InterPro" id="IPR050905">
    <property type="entry name" value="Plant_NBS-LRR"/>
</dbReference>
<dbReference type="InterPro" id="IPR032675">
    <property type="entry name" value="LRR_dom_sf"/>
</dbReference>
<evidence type="ECO:0000256" key="1">
    <source>
        <dbReference type="SAM" id="MobiDB-lite"/>
    </source>
</evidence>
<feature type="compositionally biased region" description="Basic and acidic residues" evidence="1">
    <location>
        <begin position="214"/>
        <end position="223"/>
    </location>
</feature>
<dbReference type="EMBL" id="CAJGYO010000009">
    <property type="protein sequence ID" value="CAD6252602.1"/>
    <property type="molecule type" value="Genomic_DNA"/>
</dbReference>
<feature type="chain" id="PRO_5032267688" evidence="2">
    <location>
        <begin position="25"/>
        <end position="420"/>
    </location>
</feature>
<organism evidence="3 4">
    <name type="scientific">Miscanthus lutarioriparius</name>
    <dbReference type="NCBI Taxonomy" id="422564"/>
    <lineage>
        <taxon>Eukaryota</taxon>
        <taxon>Viridiplantae</taxon>
        <taxon>Streptophyta</taxon>
        <taxon>Embryophyta</taxon>
        <taxon>Tracheophyta</taxon>
        <taxon>Spermatophyta</taxon>
        <taxon>Magnoliopsida</taxon>
        <taxon>Liliopsida</taxon>
        <taxon>Poales</taxon>
        <taxon>Poaceae</taxon>
        <taxon>PACMAD clade</taxon>
        <taxon>Panicoideae</taxon>
        <taxon>Andropogonodae</taxon>
        <taxon>Andropogoneae</taxon>
        <taxon>Saccharinae</taxon>
        <taxon>Miscanthus</taxon>
    </lineage>
</organism>
<sequence length="420" mass="46473">MDAAGRRLLLLPMGFLPLSQLAELQLLHLKEMGKLQFLCSSCASSTFGKLKDLKLVNLHIFDGFCQAAHGALPEASVLREPYGGGDYTVARSAFPELKKLILEDLNSFERWESALEIEEEHALFPLLEILVIMKCRKLTTLPRAPKETSGRSQLLPHLESLEIWRCESLVEVFNSPALKTMEVRYCCQLESLYGRQQLNQEASSTHDVAASTPVEEKLSPSADPDKLLPSSLESLTIWHCDGLLEVVNLPSSLGRIDIENCSKLRFISGQLDALKSVEIMVCPELRSLESLCTIDFSALEFLCLYDCKSLASLPSGTEPQEYSCLRRLTIRGCPGIKSLPSALQQRLDSGLMEATSVDNSRLEGRFSTAAWASLLLALRPLTDIQWRRSNSSNFVTGDPAAGHAHAEAEIRFIGALLLLI</sequence>
<evidence type="ECO:0000313" key="4">
    <source>
        <dbReference type="Proteomes" id="UP000604825"/>
    </source>
</evidence>
<evidence type="ECO:0000313" key="3">
    <source>
        <dbReference type="EMBL" id="CAD6252602.1"/>
    </source>
</evidence>
<dbReference type="AlphaFoldDB" id="A0A811Q0R9"/>
<dbReference type="Gene3D" id="3.80.10.10">
    <property type="entry name" value="Ribonuclease Inhibitor"/>
    <property type="match status" value="2"/>
</dbReference>
<feature type="signal peptide" evidence="2">
    <location>
        <begin position="1"/>
        <end position="24"/>
    </location>
</feature>
<reference evidence="3" key="1">
    <citation type="submission" date="2020-10" db="EMBL/GenBank/DDBJ databases">
        <authorList>
            <person name="Han B."/>
            <person name="Lu T."/>
            <person name="Zhao Q."/>
            <person name="Huang X."/>
            <person name="Zhao Y."/>
        </authorList>
    </citation>
    <scope>NUCLEOTIDE SEQUENCE</scope>
</reference>